<accession>A0A1G9UL99</accession>
<organism evidence="2 3">
    <name type="scientific">Oryzisolibacter propanilivorax</name>
    <dbReference type="NCBI Taxonomy" id="1527607"/>
    <lineage>
        <taxon>Bacteria</taxon>
        <taxon>Pseudomonadati</taxon>
        <taxon>Pseudomonadota</taxon>
        <taxon>Betaproteobacteria</taxon>
        <taxon>Burkholderiales</taxon>
        <taxon>Comamonadaceae</taxon>
        <taxon>Oryzisolibacter</taxon>
    </lineage>
</organism>
<feature type="signal peptide" evidence="1">
    <location>
        <begin position="1"/>
        <end position="25"/>
    </location>
</feature>
<keyword evidence="3" id="KW-1185">Reference proteome</keyword>
<evidence type="ECO:0000256" key="1">
    <source>
        <dbReference type="SAM" id="SignalP"/>
    </source>
</evidence>
<reference evidence="3" key="1">
    <citation type="submission" date="2016-10" db="EMBL/GenBank/DDBJ databases">
        <authorList>
            <person name="Varghese N."/>
            <person name="Submissions S."/>
        </authorList>
    </citation>
    <scope>NUCLEOTIDE SEQUENCE [LARGE SCALE GENOMIC DNA]</scope>
    <source>
        <strain evidence="3">EPL6</strain>
    </source>
</reference>
<dbReference type="PROSITE" id="PS51257">
    <property type="entry name" value="PROKAR_LIPOPROTEIN"/>
    <property type="match status" value="1"/>
</dbReference>
<protein>
    <recommendedName>
        <fullName evidence="4">Spherulation-specific family 4</fullName>
    </recommendedName>
</protein>
<gene>
    <name evidence="2" type="ORF">SAMN05428957_10931</name>
</gene>
<dbReference type="AlphaFoldDB" id="A0A1G9UL99"/>
<proteinExistence type="predicted"/>
<keyword evidence="1" id="KW-0732">Signal</keyword>
<evidence type="ECO:0000313" key="3">
    <source>
        <dbReference type="Proteomes" id="UP000198552"/>
    </source>
</evidence>
<dbReference type="STRING" id="1527607.SAMN05428957_10931"/>
<feature type="chain" id="PRO_5011621191" description="Spherulation-specific family 4" evidence="1">
    <location>
        <begin position="26"/>
        <end position="299"/>
    </location>
</feature>
<evidence type="ECO:0008006" key="4">
    <source>
        <dbReference type="Google" id="ProtNLM"/>
    </source>
</evidence>
<dbReference type="Proteomes" id="UP000198552">
    <property type="component" value="Unassembled WGS sequence"/>
</dbReference>
<evidence type="ECO:0000313" key="2">
    <source>
        <dbReference type="EMBL" id="SDM60315.1"/>
    </source>
</evidence>
<dbReference type="EMBL" id="FNHP01000009">
    <property type="protein sequence ID" value="SDM60315.1"/>
    <property type="molecule type" value="Genomic_DNA"/>
</dbReference>
<sequence>MQRRTFFHLSALALLAGCGGGGSSAGDPPVPATRLIGEVFGTPEQVVQAELVTNAGYAGNVGALETSRAIAQSGRTNMLDFLFLLPVQPGLGPRLVSDAAQQLDRYIAQHRDLLQPGAYVYLIDEMFLVAVQAGAGQTAWQAELDALRAGVALVRERLPQARIGISLSAYASFDNDAVLPYMRQAIALVDWVATTAYWLGDATRIPALHAWTQGFPALTKSANARVQTWYIAQAFRDPGWDRQVFRDYMATELRLSDLYDAVLFFGWAHTSELPEQWAGRFFEPETRALYARFLPQRPA</sequence>
<name>A0A1G9UL99_9BURK</name>